<dbReference type="CDD" id="cd00143">
    <property type="entry name" value="PP2Cc"/>
    <property type="match status" value="1"/>
</dbReference>
<comment type="caution">
    <text evidence="2">The sequence shown here is derived from an EMBL/GenBank/DDBJ whole genome shotgun (WGS) entry which is preliminary data.</text>
</comment>
<keyword evidence="3" id="KW-1185">Reference proteome</keyword>
<evidence type="ECO:0000313" key="3">
    <source>
        <dbReference type="Proteomes" id="UP000660262"/>
    </source>
</evidence>
<dbReference type="Gene3D" id="3.60.40.10">
    <property type="entry name" value="PPM-type phosphatase domain"/>
    <property type="match status" value="1"/>
</dbReference>
<evidence type="ECO:0000259" key="1">
    <source>
        <dbReference type="PROSITE" id="PS51746"/>
    </source>
</evidence>
<dbReference type="SMART" id="SM00332">
    <property type="entry name" value="PP2Cc"/>
    <property type="match status" value="1"/>
</dbReference>
<evidence type="ECO:0000313" key="2">
    <source>
        <dbReference type="EMBL" id="GHP10710.1"/>
    </source>
</evidence>
<dbReference type="AlphaFoldDB" id="A0A830HY36"/>
<dbReference type="GO" id="GO:0004722">
    <property type="term" value="F:protein serine/threonine phosphatase activity"/>
    <property type="evidence" value="ECO:0007669"/>
    <property type="project" value="InterPro"/>
</dbReference>
<dbReference type="PANTHER" id="PTHR47992">
    <property type="entry name" value="PROTEIN PHOSPHATASE"/>
    <property type="match status" value="1"/>
</dbReference>
<dbReference type="InterPro" id="IPR001932">
    <property type="entry name" value="PPM-type_phosphatase-like_dom"/>
</dbReference>
<name>A0A830HY36_9CHLO</name>
<dbReference type="Pfam" id="PF00481">
    <property type="entry name" value="PP2C"/>
    <property type="match status" value="1"/>
</dbReference>
<dbReference type="EMBL" id="BNJQ01000030">
    <property type="protein sequence ID" value="GHP10710.1"/>
    <property type="molecule type" value="Genomic_DNA"/>
</dbReference>
<protein>
    <recommendedName>
        <fullName evidence="1">PPM-type phosphatase domain-containing protein</fullName>
    </recommendedName>
</protein>
<dbReference type="OrthoDB" id="10264738at2759"/>
<dbReference type="PROSITE" id="PS51746">
    <property type="entry name" value="PPM_2"/>
    <property type="match status" value="1"/>
</dbReference>
<dbReference type="InterPro" id="IPR015655">
    <property type="entry name" value="PP2C"/>
</dbReference>
<gene>
    <name evidence="2" type="ORF">PPROV_000944100</name>
</gene>
<reference evidence="2" key="1">
    <citation type="submission" date="2020-10" db="EMBL/GenBank/DDBJ databases">
        <title>Unveiling of a novel bifunctional photoreceptor, Dualchrome1, isolated from a cosmopolitan green alga.</title>
        <authorList>
            <person name="Suzuki S."/>
            <person name="Kawachi M."/>
        </authorList>
    </citation>
    <scope>NUCLEOTIDE SEQUENCE</scope>
    <source>
        <strain evidence="2">NIES 2893</strain>
    </source>
</reference>
<dbReference type="InterPro" id="IPR036457">
    <property type="entry name" value="PPM-type-like_dom_sf"/>
</dbReference>
<organism evidence="2 3">
    <name type="scientific">Pycnococcus provasolii</name>
    <dbReference type="NCBI Taxonomy" id="41880"/>
    <lineage>
        <taxon>Eukaryota</taxon>
        <taxon>Viridiplantae</taxon>
        <taxon>Chlorophyta</taxon>
        <taxon>Pseudoscourfieldiophyceae</taxon>
        <taxon>Pseudoscourfieldiales</taxon>
        <taxon>Pycnococcaceae</taxon>
        <taxon>Pycnococcus</taxon>
    </lineage>
</organism>
<dbReference type="Proteomes" id="UP000660262">
    <property type="component" value="Unassembled WGS sequence"/>
</dbReference>
<accession>A0A830HY36</accession>
<proteinExistence type="predicted"/>
<sequence length="239" mass="26267">MEDRVDVRFYDDKVLGESVGWFGCFDGHGGDGCVNFVTQHLFKAVTNNPKFCMDVHSALTHGFVETDQNYMRSDAGRMRDDGCTGALALLIGNRLLLAHCGDCRIVLSRAGKAKQLTSDHKPNRDDERERIEKAGGVVAFVGTWRVGGVLAVSRAFGDRNLKKYVVAIPELSEESLGPTDDFIVMGSDGIWDVLSNQEAVDLIRDITDPKAAAKKVIEEALERGTNDNVSCVVTRFHFA</sequence>
<feature type="domain" description="PPM-type phosphatase" evidence="1">
    <location>
        <begin position="1"/>
        <end position="236"/>
    </location>
</feature>
<dbReference type="SUPFAM" id="SSF81606">
    <property type="entry name" value="PP2C-like"/>
    <property type="match status" value="1"/>
</dbReference>